<keyword evidence="1" id="KW-0449">Lipoprotein</keyword>
<evidence type="ECO:0000313" key="1">
    <source>
        <dbReference type="EMBL" id="WIT10625.1"/>
    </source>
</evidence>
<dbReference type="RefSeq" id="WP_285231698.1">
    <property type="nucleotide sequence ID" value="NZ_CP116346.1"/>
</dbReference>
<sequence length="114" mass="11798">MTTRRISGQLLLPAQTPAAQGLRVRVEVRDVSLQDVASVLVAAQVMEGVAIAPGQGLAFELMAPEVPPGRSHALQVRVEQGGASARLLLLSTVAQPLPAKGELSGLELTLTPAS</sequence>
<name>A0AA95SMX2_9BURK</name>
<accession>A0AA95SMX2</accession>
<protein>
    <submittedName>
        <fullName evidence="1">YbaY family lipoprotein</fullName>
    </submittedName>
</protein>
<dbReference type="AlphaFoldDB" id="A0AA95SMX2"/>
<dbReference type="InterPro" id="IPR039366">
    <property type="entry name" value="Pilotin"/>
</dbReference>
<dbReference type="Proteomes" id="UP001177769">
    <property type="component" value="Chromosome"/>
</dbReference>
<dbReference type="EMBL" id="CP116346">
    <property type="protein sequence ID" value="WIT10625.1"/>
    <property type="molecule type" value="Genomic_DNA"/>
</dbReference>
<proteinExistence type="predicted"/>
<keyword evidence="2" id="KW-1185">Reference proteome</keyword>
<organism evidence="1 2">
    <name type="scientific">Paucibacter sediminis</name>
    <dbReference type="NCBI Taxonomy" id="3019553"/>
    <lineage>
        <taxon>Bacteria</taxon>
        <taxon>Pseudomonadati</taxon>
        <taxon>Pseudomonadota</taxon>
        <taxon>Betaproteobacteria</taxon>
        <taxon>Burkholderiales</taxon>
        <taxon>Sphaerotilaceae</taxon>
        <taxon>Roseateles</taxon>
    </lineage>
</organism>
<dbReference type="Pfam" id="PF09619">
    <property type="entry name" value="YscW"/>
    <property type="match status" value="1"/>
</dbReference>
<reference evidence="1" key="1">
    <citation type="submission" date="2023-01" db="EMBL/GenBank/DDBJ databases">
        <title>Whole genome sequence of Paucibacter sp. S2-9 isolated from pond sediment.</title>
        <authorList>
            <person name="Jung J.Y."/>
        </authorList>
    </citation>
    <scope>NUCLEOTIDE SEQUENCE</scope>
    <source>
        <strain evidence="1">S2-9</strain>
    </source>
</reference>
<gene>
    <name evidence="1" type="ORF">PFX98_17120</name>
</gene>
<evidence type="ECO:0000313" key="2">
    <source>
        <dbReference type="Proteomes" id="UP001177769"/>
    </source>
</evidence>
<dbReference type="KEGG" id="pais:PFX98_17120"/>